<comment type="caution">
    <text evidence="1">The sequence shown here is derived from an EMBL/GenBank/DDBJ whole genome shotgun (WGS) entry which is preliminary data.</text>
</comment>
<accession>A0ABQ9G0X5</accession>
<organism evidence="1 2">
    <name type="scientific">Dryococelus australis</name>
    <dbReference type="NCBI Taxonomy" id="614101"/>
    <lineage>
        <taxon>Eukaryota</taxon>
        <taxon>Metazoa</taxon>
        <taxon>Ecdysozoa</taxon>
        <taxon>Arthropoda</taxon>
        <taxon>Hexapoda</taxon>
        <taxon>Insecta</taxon>
        <taxon>Pterygota</taxon>
        <taxon>Neoptera</taxon>
        <taxon>Polyneoptera</taxon>
        <taxon>Phasmatodea</taxon>
        <taxon>Verophasmatodea</taxon>
        <taxon>Anareolatae</taxon>
        <taxon>Phasmatidae</taxon>
        <taxon>Eurycanthinae</taxon>
        <taxon>Dryococelus</taxon>
    </lineage>
</organism>
<sequence>MKKLSQTQQFFPEPTECDISGTAICSCPQAATHRLTGTFIFPGCLTDVVYLQLLQEELSLLLEDIPSAERRRTISQSDGVPSHFHHAVVEHFNVRFPERWVGRSGFHPCFLDLSPLDYCVWRRMKNIVYQRTAQPREELLAHSMQITPRPESVFSDVITTSTKEHSRANLDTSSNTEFYFSMLSMSHAPCRLRPLFYITGTLLPQHGGGSAPCEGPWPPRRSRLTYDCDLAAAPGAVALLVARRARVHPCILGLLHLTDDHSAVRLHLLSQVVRQLAPACQHNNPHTLRGLCTCTSKVSTGEHGDGESPRCDVGLRGNSWGKITSGPELCPPESHSRQAHWQLEETSVKHSDAQCPSSLHDVDWPAGRRYQMAVRSVSQAADVRTSFYCEDANNTGRWRQASDAMCRIAMLYCEYHFIVQNVRLRDEQLDVGHLWSRGSGNSGKSLDKCILKHVRCGPGLNRPAGQLKLVCTEVKSGRKRLLNLSYFIARNETPRPQSVFRVGATGHGARVLMSPISSPRFRALNEQNCFRRVRTSLPADVLYGISGDRALEMQGLPGHCSHFGYQPDTIRLEARQTGSDSRISICGSRVGRYRWSASLLEDLPFLPPLHSGTASASPHFALIGSHVISRQRWFEKCEETASRLYRCSAILLASVRLELAWGHSSSVGRAIPSRGHSVLMDRAIPSGAAMAQWIELYQVGPQWPKKPGTWYYDRKSGTNTRILVRLATLATPCSAGREQNSRLLERVAGDDDSTPPSRHFGRVIQFVLANPLRVRRWSPPGVGGCGGTRGCVPSLLPPRFIHTLGAQLPLPSPSANHRKPALLSRSSLFRVEGRNTRCTLSENISLRELCSCASKVKKRRSDTGDTNTARLAPHRSYAQGVQCYRRNAVLCKLDMKHSCAAFGNRRSGMESLSGFHLLFTSDPPQPRSVTEPSTLKSSKLAGGWARIIVLCHDRPIRCPLHHEDSMTVTLKISVLENCFFRPSPHLAVETMLKSFTRRKTLYLTSSPYITELWGARSYLKEGGGAAPLAERKRRRGGGRLLARDRDFSPALLPLVDIKAPVLDRTGSASDQSNGAGYTFTLPVLVEVAAAEWLACSPPTKANRVQSPVGSHPDFRSLESCRTMPLISGFPRGSPVSAFHSGTAPF</sequence>
<dbReference type="EMBL" id="JARBHB010000017">
    <property type="protein sequence ID" value="KAJ8866134.1"/>
    <property type="molecule type" value="Genomic_DNA"/>
</dbReference>
<reference evidence="1 2" key="1">
    <citation type="submission" date="2023-02" db="EMBL/GenBank/DDBJ databases">
        <title>LHISI_Scaffold_Assembly.</title>
        <authorList>
            <person name="Stuart O.P."/>
            <person name="Cleave R."/>
            <person name="Magrath M.J.L."/>
            <person name="Mikheyev A.S."/>
        </authorList>
    </citation>
    <scope>NUCLEOTIDE SEQUENCE [LARGE SCALE GENOMIC DNA]</scope>
    <source>
        <strain evidence="1">Daus_M_001</strain>
        <tissue evidence="1">Leg muscle</tissue>
    </source>
</reference>
<name>A0ABQ9G0X5_9NEOP</name>
<dbReference type="PANTHER" id="PTHR47326:SF1">
    <property type="entry name" value="HTH PSQ-TYPE DOMAIN-CONTAINING PROTEIN"/>
    <property type="match status" value="1"/>
</dbReference>
<dbReference type="Gene3D" id="3.30.420.10">
    <property type="entry name" value="Ribonuclease H-like superfamily/Ribonuclease H"/>
    <property type="match status" value="1"/>
</dbReference>
<dbReference type="Proteomes" id="UP001159363">
    <property type="component" value="Chromosome 16"/>
</dbReference>
<keyword evidence="2" id="KW-1185">Reference proteome</keyword>
<gene>
    <name evidence="1" type="ORF">PR048_033658</name>
</gene>
<dbReference type="InterPro" id="IPR036397">
    <property type="entry name" value="RNaseH_sf"/>
</dbReference>
<dbReference type="PANTHER" id="PTHR47326">
    <property type="entry name" value="TRANSPOSABLE ELEMENT TC3 TRANSPOSASE-LIKE PROTEIN"/>
    <property type="match status" value="1"/>
</dbReference>
<protein>
    <submittedName>
        <fullName evidence="1">Uncharacterized protein</fullName>
    </submittedName>
</protein>
<evidence type="ECO:0000313" key="1">
    <source>
        <dbReference type="EMBL" id="KAJ8866134.1"/>
    </source>
</evidence>
<proteinExistence type="predicted"/>
<evidence type="ECO:0000313" key="2">
    <source>
        <dbReference type="Proteomes" id="UP001159363"/>
    </source>
</evidence>